<evidence type="ECO:0000256" key="1">
    <source>
        <dbReference type="ARBA" id="ARBA00004651"/>
    </source>
</evidence>
<keyword evidence="4 6" id="KW-1133">Transmembrane helix</keyword>
<dbReference type="Pfam" id="PF02653">
    <property type="entry name" value="BPD_transp_2"/>
    <property type="match status" value="1"/>
</dbReference>
<reference evidence="7 8" key="1">
    <citation type="journal article" date="2017" name="Int J Environ Stud">
        <title>Does the Miocene-Pliocene relict legume Oxytropis triphylla form nitrogen-fixing nodules with a combination of bacterial strains?</title>
        <authorList>
            <person name="Safronova V."/>
            <person name="Belimov A."/>
            <person name="Sazanova A."/>
            <person name="Kuznetsova I."/>
            <person name="Popova J."/>
            <person name="Andronov E."/>
            <person name="Verkhozina A."/>
            <person name="Tikhonovich I."/>
        </authorList>
    </citation>
    <scope>NUCLEOTIDE SEQUENCE [LARGE SCALE GENOMIC DNA]</scope>
    <source>
        <strain evidence="7 8">Tri-38</strain>
    </source>
</reference>
<proteinExistence type="predicted"/>
<dbReference type="PANTHER" id="PTHR32196">
    <property type="entry name" value="ABC TRANSPORTER PERMEASE PROTEIN YPHD-RELATED-RELATED"/>
    <property type="match status" value="1"/>
</dbReference>
<name>A0A2N9W0W7_9HYPH</name>
<dbReference type="RefSeq" id="WP_165788389.1">
    <property type="nucleotide sequence ID" value="NZ_CP017940.1"/>
</dbReference>
<dbReference type="InterPro" id="IPR001851">
    <property type="entry name" value="ABC_transp_permease"/>
</dbReference>
<comment type="subcellular location">
    <subcellularLocation>
        <location evidence="1">Cell membrane</location>
        <topology evidence="1">Multi-pass membrane protein</topology>
    </subcellularLocation>
</comment>
<evidence type="ECO:0000313" key="7">
    <source>
        <dbReference type="EMBL" id="PIO45385.1"/>
    </source>
</evidence>
<keyword evidence="5 6" id="KW-0472">Membrane</keyword>
<dbReference type="KEGG" id="pht:BLM14_01300"/>
<feature type="transmembrane region" description="Helical" evidence="6">
    <location>
        <begin position="236"/>
        <end position="255"/>
    </location>
</feature>
<feature type="transmembrane region" description="Helical" evidence="6">
    <location>
        <begin position="182"/>
        <end position="205"/>
    </location>
</feature>
<evidence type="ECO:0000313" key="8">
    <source>
        <dbReference type="Proteomes" id="UP000232163"/>
    </source>
</evidence>
<evidence type="ECO:0000256" key="2">
    <source>
        <dbReference type="ARBA" id="ARBA00022475"/>
    </source>
</evidence>
<dbReference type="GO" id="GO:0005886">
    <property type="term" value="C:plasma membrane"/>
    <property type="evidence" value="ECO:0007669"/>
    <property type="project" value="UniProtKB-SubCell"/>
</dbReference>
<sequence>MSNPSTSGDNAALHPVAAQSRVRESTLRDRFMANGSVVSIAIFFLVVCLLFSVVTDAFMTAPNLLNIVRQSAPLLIVAAAMTFVITTGGIDLSVGSVLALVATLSAVTLQAGLPWPLVIIAMLLLGAAVGAIQGFFIAYERIPAFIVTLAGLSVIRGIALLITGGYSIPVEATSPFTVIGRAWFLGVPVPALIALAVLVVAYLAFNETRFGRYVTGIGANAEAVRRAGVDTRLTTLMVYVLSSTAAAAAGIILAARLGSGSSNAGQGFELEVIAAVVLGGTSLFGGRGTLVGTVLGAMTVAVIANGLILAHMSPFLTPIVTGTIILIAIWLNFRLFRGAIRSR</sequence>
<keyword evidence="8" id="KW-1185">Reference proteome</keyword>
<dbReference type="EMBL" id="MZMT01000020">
    <property type="protein sequence ID" value="PIO45385.1"/>
    <property type="molecule type" value="Genomic_DNA"/>
</dbReference>
<evidence type="ECO:0000256" key="6">
    <source>
        <dbReference type="SAM" id="Phobius"/>
    </source>
</evidence>
<keyword evidence="3 6" id="KW-0812">Transmembrane</keyword>
<feature type="transmembrane region" description="Helical" evidence="6">
    <location>
        <begin position="31"/>
        <end position="55"/>
    </location>
</feature>
<protein>
    <submittedName>
        <fullName evidence="7">ABC transporter permease</fullName>
    </submittedName>
</protein>
<dbReference type="AlphaFoldDB" id="A0A2N9W0W7"/>
<gene>
    <name evidence="7" type="ORF">B5P45_07915</name>
</gene>
<evidence type="ECO:0000256" key="5">
    <source>
        <dbReference type="ARBA" id="ARBA00023136"/>
    </source>
</evidence>
<evidence type="ECO:0000256" key="4">
    <source>
        <dbReference type="ARBA" id="ARBA00022989"/>
    </source>
</evidence>
<organism evidence="7 8">
    <name type="scientific">Phyllobacterium zundukense</name>
    <dbReference type="NCBI Taxonomy" id="1867719"/>
    <lineage>
        <taxon>Bacteria</taxon>
        <taxon>Pseudomonadati</taxon>
        <taxon>Pseudomonadota</taxon>
        <taxon>Alphaproteobacteria</taxon>
        <taxon>Hyphomicrobiales</taxon>
        <taxon>Phyllobacteriaceae</taxon>
        <taxon>Phyllobacterium</taxon>
    </lineage>
</organism>
<keyword evidence="2" id="KW-1003">Cell membrane</keyword>
<dbReference type="PANTHER" id="PTHR32196:SF72">
    <property type="entry name" value="RIBOSE IMPORT PERMEASE PROTEIN RBSC"/>
    <property type="match status" value="1"/>
</dbReference>
<evidence type="ECO:0000256" key="3">
    <source>
        <dbReference type="ARBA" id="ARBA00022692"/>
    </source>
</evidence>
<comment type="caution">
    <text evidence="7">The sequence shown here is derived from an EMBL/GenBank/DDBJ whole genome shotgun (WGS) entry which is preliminary data.</text>
</comment>
<accession>A0A2N9W0W7</accession>
<dbReference type="GO" id="GO:0022857">
    <property type="term" value="F:transmembrane transporter activity"/>
    <property type="evidence" value="ECO:0007669"/>
    <property type="project" value="InterPro"/>
</dbReference>
<feature type="transmembrane region" description="Helical" evidence="6">
    <location>
        <begin position="144"/>
        <end position="162"/>
    </location>
</feature>
<feature type="transmembrane region" description="Helical" evidence="6">
    <location>
        <begin position="267"/>
        <end position="285"/>
    </location>
</feature>
<feature type="transmembrane region" description="Helical" evidence="6">
    <location>
        <begin position="315"/>
        <end position="333"/>
    </location>
</feature>
<dbReference type="CDD" id="cd06579">
    <property type="entry name" value="TM_PBP1_transp_AraH_like"/>
    <property type="match status" value="1"/>
</dbReference>
<feature type="transmembrane region" description="Helical" evidence="6">
    <location>
        <begin position="290"/>
        <end position="309"/>
    </location>
</feature>
<feature type="transmembrane region" description="Helical" evidence="6">
    <location>
        <begin position="117"/>
        <end position="137"/>
    </location>
</feature>
<dbReference type="Proteomes" id="UP000232163">
    <property type="component" value="Unassembled WGS sequence"/>
</dbReference>